<feature type="compositionally biased region" description="Polar residues" evidence="9">
    <location>
        <begin position="885"/>
        <end position="901"/>
    </location>
</feature>
<dbReference type="PANTHER" id="PTHR32282">
    <property type="entry name" value="BINDING PROTEIN TRANSPEPTIDASE, PUTATIVE-RELATED"/>
    <property type="match status" value="1"/>
</dbReference>
<feature type="region of interest" description="Disordered" evidence="9">
    <location>
        <begin position="1"/>
        <end position="29"/>
    </location>
</feature>
<comment type="catalytic activity">
    <reaction evidence="8">
        <text>[GlcNAc-(1-&gt;4)-Mur2Ac(oyl-L-Ala-gamma-D-Glu-L-Lys-D-Ala-D-Ala)](n)-di-trans,octa-cis-undecaprenyl diphosphate + beta-D-GlcNAc-(1-&gt;4)-Mur2Ac(oyl-L-Ala-gamma-D-Glu-L-Lys-D-Ala-D-Ala)-di-trans,octa-cis-undecaprenyl diphosphate = [GlcNAc-(1-&gt;4)-Mur2Ac(oyl-L-Ala-gamma-D-Glu-L-Lys-D-Ala-D-Ala)](n+1)-di-trans,octa-cis-undecaprenyl diphosphate + di-trans,octa-cis-undecaprenyl diphosphate + H(+)</text>
        <dbReference type="Rhea" id="RHEA:23708"/>
        <dbReference type="Rhea" id="RHEA-COMP:9602"/>
        <dbReference type="Rhea" id="RHEA-COMP:9603"/>
        <dbReference type="ChEBI" id="CHEBI:15378"/>
        <dbReference type="ChEBI" id="CHEBI:58405"/>
        <dbReference type="ChEBI" id="CHEBI:60033"/>
        <dbReference type="ChEBI" id="CHEBI:78435"/>
        <dbReference type="EC" id="2.4.99.28"/>
    </reaction>
</comment>
<dbReference type="InterPro" id="IPR050396">
    <property type="entry name" value="Glycosyltr_51/Transpeptidase"/>
</dbReference>
<keyword evidence="2" id="KW-0645">Protease</keyword>
<dbReference type="InterPro" id="IPR003961">
    <property type="entry name" value="FN3_dom"/>
</dbReference>
<evidence type="ECO:0000256" key="2">
    <source>
        <dbReference type="ARBA" id="ARBA00022670"/>
    </source>
</evidence>
<dbReference type="InterPro" id="IPR036116">
    <property type="entry name" value="FN3_sf"/>
</dbReference>
<dbReference type="InterPro" id="IPR012338">
    <property type="entry name" value="Beta-lactam/transpept-like"/>
</dbReference>
<comment type="caution">
    <text evidence="12">The sequence shown here is derived from an EMBL/GenBank/DDBJ whole genome shotgun (WGS) entry which is preliminary data.</text>
</comment>
<dbReference type="InterPro" id="IPR001264">
    <property type="entry name" value="Glyco_trans_51"/>
</dbReference>
<evidence type="ECO:0000256" key="9">
    <source>
        <dbReference type="SAM" id="MobiDB-lite"/>
    </source>
</evidence>
<keyword evidence="1" id="KW-0121">Carboxypeptidase</keyword>
<dbReference type="EC" id="2.4.1.-" evidence="12"/>
<dbReference type="Pfam" id="PF00041">
    <property type="entry name" value="fn3"/>
    <property type="match status" value="1"/>
</dbReference>
<evidence type="ECO:0000256" key="7">
    <source>
        <dbReference type="ARBA" id="ARBA00034000"/>
    </source>
</evidence>
<protein>
    <submittedName>
        <fullName evidence="12">Penicillin-binding protein 1A</fullName>
        <ecNumber evidence="12">2.4.1.-</ecNumber>
        <ecNumber evidence="12">3.4.-.-</ecNumber>
    </submittedName>
</protein>
<dbReference type="NCBIfam" id="TIGR02074">
    <property type="entry name" value="PBP_1a_fam"/>
    <property type="match status" value="1"/>
</dbReference>
<dbReference type="SUPFAM" id="SSF53955">
    <property type="entry name" value="Lysozyme-like"/>
    <property type="match status" value="1"/>
</dbReference>
<dbReference type="SUPFAM" id="SSF56601">
    <property type="entry name" value="beta-lactamase/transpeptidase-like"/>
    <property type="match status" value="1"/>
</dbReference>
<sequence>MSEQYKSRQERKRQQTQQSPKGKKKKTHKSAPLWKKILLTLLVIGIIGMVGGGITFAAIVAGAPSLDEKKLKDSFSSTLYDIDGKEITEIGSVKRTYVPYEEIPEVLRNAVLATEDARFFDHNGVDFIRIGGAFVANVKEGFGAEGGSTITQQVIKNSILTTDKTITRKVQEIWLAFQLERKYSKQEILEMYLNKIYFPGNIYGVAKAAESFYGETDLSKLELHEAAMIAGMPQSPNNYNPRTNPESAEKRRNTVLNLMAKHGYISEAEAEEAKKIPVQSTLVEPNEVANPYHAFVEEVIEEVKEKTDIDAGTAGLKIYTTLDPDAQQKVEEVLNGDSMDFPDDKLQAGISLIDTKTGEIRAIGGGRNQPVGGFNYATDAKRQPGSTIKPVLDYGPVIEYEKWSTYEQVRDEPYTYSDGTPINNWDRSYKGQMSIRDALAYSRNIPALKAFQEVGAEKAQEFAEGLGIPVDGIVESYSIGGFDKGVSPLQMAGAFSAFGNNGIYNEPHAVKKIVLSDGTEISLEPEPKAAMSDYTAFMVTDMMKSVVKYGTGKAARIDNVNIAGKTGTTNFTPEEKEKYDIPSRAAKDAWFVGYNPNYTAAVWTGYSEFKEGEKVYLDSDDQDLAKALFKEVFEEVAAGDTSDFEQPSSVVQHAVEKGHMEPVLASDYTPESQKLYEYFVKGYEPSKKSKKYNKLAKPSGLNVNYDQESNSITINWNYKSDSDVTFEVKQSIDNGSYQVVSNSGDLSYTVVDVKPGSVYSFQVVAVSDGARSSAAATKIQVPKLEEEVPELPLDEEEPDDTTDEENPNQDNNQDNNGNNGNNNGDNSGNNGNGTNGSGNGNNGGNDPNGNGNGNNGGNNNTGNTGDTGNTGEEPNVTVPDENDDQTTNPNQQPSQDVTTPPQDDGRKEEE</sequence>
<feature type="transmembrane region" description="Helical" evidence="10">
    <location>
        <begin position="37"/>
        <end position="63"/>
    </location>
</feature>
<dbReference type="GO" id="GO:0016787">
    <property type="term" value="F:hydrolase activity"/>
    <property type="evidence" value="ECO:0007669"/>
    <property type="project" value="UniProtKB-KW"/>
</dbReference>
<dbReference type="Proteomes" id="UP001232245">
    <property type="component" value="Unassembled WGS sequence"/>
</dbReference>
<evidence type="ECO:0000256" key="4">
    <source>
        <dbReference type="ARBA" id="ARBA00022679"/>
    </source>
</evidence>
<reference evidence="12 13" key="1">
    <citation type="submission" date="2023-07" db="EMBL/GenBank/DDBJ databases">
        <title>Genomic Encyclopedia of Type Strains, Phase IV (KMG-IV): sequencing the most valuable type-strain genomes for metagenomic binning, comparative biology and taxonomic classification.</title>
        <authorList>
            <person name="Goeker M."/>
        </authorList>
    </citation>
    <scope>NUCLEOTIDE SEQUENCE [LARGE SCALE GENOMIC DNA]</scope>
    <source>
        <strain evidence="12 13">DSM 17723</strain>
    </source>
</reference>
<keyword evidence="10" id="KW-0472">Membrane</keyword>
<dbReference type="CDD" id="cd00063">
    <property type="entry name" value="FN3"/>
    <property type="match status" value="1"/>
</dbReference>
<dbReference type="SMART" id="SM00060">
    <property type="entry name" value="FN3"/>
    <property type="match status" value="1"/>
</dbReference>
<keyword evidence="3 12" id="KW-0328">Glycosyltransferase</keyword>
<dbReference type="RefSeq" id="WP_174880550.1">
    <property type="nucleotide sequence ID" value="NZ_CADEPK010000207.1"/>
</dbReference>
<dbReference type="SUPFAM" id="SSF49265">
    <property type="entry name" value="Fibronectin type III"/>
    <property type="match status" value="1"/>
</dbReference>
<dbReference type="InterPro" id="IPR013783">
    <property type="entry name" value="Ig-like_fold"/>
</dbReference>
<evidence type="ECO:0000256" key="3">
    <source>
        <dbReference type="ARBA" id="ARBA00022676"/>
    </source>
</evidence>
<dbReference type="Pfam" id="PF00912">
    <property type="entry name" value="Transgly"/>
    <property type="match status" value="1"/>
</dbReference>
<evidence type="ECO:0000313" key="12">
    <source>
        <dbReference type="EMBL" id="MDQ0225143.1"/>
    </source>
</evidence>
<dbReference type="PROSITE" id="PS50853">
    <property type="entry name" value="FN3"/>
    <property type="match status" value="1"/>
</dbReference>
<dbReference type="EC" id="3.4.-.-" evidence="12"/>
<evidence type="ECO:0000256" key="1">
    <source>
        <dbReference type="ARBA" id="ARBA00022645"/>
    </source>
</evidence>
<feature type="domain" description="Fibronectin type-III" evidence="11">
    <location>
        <begin position="697"/>
        <end position="787"/>
    </location>
</feature>
<dbReference type="EMBL" id="JAUSTZ010000002">
    <property type="protein sequence ID" value="MDQ0225143.1"/>
    <property type="molecule type" value="Genomic_DNA"/>
</dbReference>
<dbReference type="InterPro" id="IPR036950">
    <property type="entry name" value="PBP_transglycosylase"/>
</dbReference>
<keyword evidence="13" id="KW-1185">Reference proteome</keyword>
<dbReference type="InterPro" id="IPR023346">
    <property type="entry name" value="Lysozyme-like_dom_sf"/>
</dbReference>
<feature type="compositionally biased region" description="Low complexity" evidence="9">
    <location>
        <begin position="808"/>
        <end position="829"/>
    </location>
</feature>
<feature type="region of interest" description="Disordered" evidence="9">
    <location>
        <begin position="769"/>
        <end position="910"/>
    </location>
</feature>
<dbReference type="GO" id="GO:0016757">
    <property type="term" value="F:glycosyltransferase activity"/>
    <property type="evidence" value="ECO:0007669"/>
    <property type="project" value="UniProtKB-KW"/>
</dbReference>
<evidence type="ECO:0000259" key="11">
    <source>
        <dbReference type="PROSITE" id="PS50853"/>
    </source>
</evidence>
<proteinExistence type="predicted"/>
<gene>
    <name evidence="12" type="ORF">J2S02_001472</name>
</gene>
<keyword evidence="10" id="KW-1133">Transmembrane helix</keyword>
<dbReference type="Pfam" id="PF00905">
    <property type="entry name" value="Transpeptidase"/>
    <property type="match status" value="1"/>
</dbReference>
<keyword evidence="5 12" id="KW-0378">Hydrolase</keyword>
<feature type="compositionally biased region" description="Gly residues" evidence="9">
    <location>
        <begin position="830"/>
        <end position="843"/>
    </location>
</feature>
<dbReference type="Gene3D" id="3.40.710.10">
    <property type="entry name" value="DD-peptidase/beta-lactamase superfamily"/>
    <property type="match status" value="1"/>
</dbReference>
<evidence type="ECO:0000256" key="10">
    <source>
        <dbReference type="SAM" id="Phobius"/>
    </source>
</evidence>
<dbReference type="Gene3D" id="1.10.3810.10">
    <property type="entry name" value="Biosynthetic peptidoglycan transglycosylase-like"/>
    <property type="match status" value="1"/>
</dbReference>
<evidence type="ECO:0000313" key="13">
    <source>
        <dbReference type="Proteomes" id="UP001232245"/>
    </source>
</evidence>
<feature type="compositionally biased region" description="Low complexity" evidence="9">
    <location>
        <begin position="857"/>
        <end position="871"/>
    </location>
</feature>
<dbReference type="PANTHER" id="PTHR32282:SF29">
    <property type="entry name" value="PENICILLIN-BINDING PROTEIN 1A"/>
    <property type="match status" value="1"/>
</dbReference>
<feature type="compositionally biased region" description="Acidic residues" evidence="9">
    <location>
        <begin position="787"/>
        <end position="807"/>
    </location>
</feature>
<organism evidence="12 13">
    <name type="scientific">Metabacillus niabensis</name>
    <dbReference type="NCBI Taxonomy" id="324854"/>
    <lineage>
        <taxon>Bacteria</taxon>
        <taxon>Bacillati</taxon>
        <taxon>Bacillota</taxon>
        <taxon>Bacilli</taxon>
        <taxon>Bacillales</taxon>
        <taxon>Bacillaceae</taxon>
        <taxon>Metabacillus</taxon>
    </lineage>
</organism>
<evidence type="ECO:0000256" key="5">
    <source>
        <dbReference type="ARBA" id="ARBA00022801"/>
    </source>
</evidence>
<comment type="catalytic activity">
    <reaction evidence="7">
        <text>Preferential cleavage: (Ac)2-L-Lys-D-Ala-|-D-Ala. Also transpeptidation of peptidyl-alanyl moieties that are N-acyl substituents of D-alanine.</text>
        <dbReference type="EC" id="3.4.16.4"/>
    </reaction>
</comment>
<dbReference type="InterPro" id="IPR001460">
    <property type="entry name" value="PCN-bd_Tpept"/>
</dbReference>
<dbReference type="Gene3D" id="2.60.40.10">
    <property type="entry name" value="Immunoglobulins"/>
    <property type="match status" value="1"/>
</dbReference>
<keyword evidence="6" id="KW-0511">Multifunctional enzyme</keyword>
<keyword evidence="10" id="KW-0812">Transmembrane</keyword>
<name>A0ABT9YYT2_9BACI</name>
<evidence type="ECO:0000256" key="6">
    <source>
        <dbReference type="ARBA" id="ARBA00023268"/>
    </source>
</evidence>
<accession>A0ABT9YYT2</accession>
<keyword evidence="4 12" id="KW-0808">Transferase</keyword>
<evidence type="ECO:0000256" key="8">
    <source>
        <dbReference type="ARBA" id="ARBA00049902"/>
    </source>
</evidence>